<keyword evidence="2" id="KW-0812">Transmembrane</keyword>
<feature type="transmembrane region" description="Helical" evidence="2">
    <location>
        <begin position="85"/>
        <end position="106"/>
    </location>
</feature>
<evidence type="ECO:0000256" key="1">
    <source>
        <dbReference type="SAM" id="Coils"/>
    </source>
</evidence>
<sequence>MKIVINLVIISLANIVSAFSLFIIPEYKISLKKLFIELLIFGLFIGNIKYFVQTNSKVDLALILLNNVLFFGIFLTALKGKIYKFILAYGIMTFICFTAESLLVVLNVSYDGNIFSDTFFSMSLIELIFISMMDFLLYLLVRRIKNYIDNVYVDEKGIFAILFVACYCSIYPSYVKRIIAQYNLSVNTNIFIIVNLFTLVILAIILIRSTILHRKQYLVEYREVYEKEQERLDNILMQNENMAKLRHDYINQITVVNAVAVTEPQKAIAILDNMKREYEERLQI</sequence>
<keyword evidence="2" id="KW-1133">Transmembrane helix</keyword>
<proteinExistence type="predicted"/>
<comment type="caution">
    <text evidence="3">The sequence shown here is derived from an EMBL/GenBank/DDBJ whole genome shotgun (WGS) entry which is preliminary data.</text>
</comment>
<reference evidence="3 4" key="1">
    <citation type="journal article" date="2019" name="Nat. Med.">
        <title>A library of human gut bacterial isolates paired with longitudinal multiomics data enables mechanistic microbiome research.</title>
        <authorList>
            <person name="Poyet M."/>
            <person name="Groussin M."/>
            <person name="Gibbons S.M."/>
            <person name="Avila-Pacheco J."/>
            <person name="Jiang X."/>
            <person name="Kearney S.M."/>
            <person name="Perrotta A.R."/>
            <person name="Berdy B."/>
            <person name="Zhao S."/>
            <person name="Lieberman T.D."/>
            <person name="Swanson P.K."/>
            <person name="Smith M."/>
            <person name="Roesemann S."/>
            <person name="Alexander J.E."/>
            <person name="Rich S.A."/>
            <person name="Livny J."/>
            <person name="Vlamakis H."/>
            <person name="Clish C."/>
            <person name="Bullock K."/>
            <person name="Deik A."/>
            <person name="Scott J."/>
            <person name="Pierce K.A."/>
            <person name="Xavier R.J."/>
            <person name="Alm E.J."/>
        </authorList>
    </citation>
    <scope>NUCLEOTIDE SEQUENCE [LARGE SCALE GENOMIC DNA]</scope>
    <source>
        <strain evidence="3 4">BIOML-A1</strain>
    </source>
</reference>
<name>A0A7C9H4W6_9FIRM</name>
<evidence type="ECO:0000256" key="2">
    <source>
        <dbReference type="SAM" id="Phobius"/>
    </source>
</evidence>
<gene>
    <name evidence="3" type="ORF">GKE48_12640</name>
</gene>
<feature type="transmembrane region" description="Helical" evidence="2">
    <location>
        <begin position="58"/>
        <end position="78"/>
    </location>
</feature>
<evidence type="ECO:0000313" key="4">
    <source>
        <dbReference type="Proteomes" id="UP000481964"/>
    </source>
</evidence>
<feature type="transmembrane region" description="Helical" evidence="2">
    <location>
        <begin position="6"/>
        <end position="27"/>
    </location>
</feature>
<dbReference type="AlphaFoldDB" id="A0A7C9H4W6"/>
<dbReference type="Proteomes" id="UP000481964">
    <property type="component" value="Unassembled WGS sequence"/>
</dbReference>
<feature type="transmembrane region" description="Helical" evidence="2">
    <location>
        <begin position="186"/>
        <end position="207"/>
    </location>
</feature>
<accession>A0A7C9H4W6</accession>
<feature type="transmembrane region" description="Helical" evidence="2">
    <location>
        <begin position="118"/>
        <end position="141"/>
    </location>
</feature>
<organism evidence="3 4">
    <name type="scientific">Lachnospira eligens</name>
    <dbReference type="NCBI Taxonomy" id="39485"/>
    <lineage>
        <taxon>Bacteria</taxon>
        <taxon>Bacillati</taxon>
        <taxon>Bacillota</taxon>
        <taxon>Clostridia</taxon>
        <taxon>Lachnospirales</taxon>
        <taxon>Lachnospiraceae</taxon>
        <taxon>Lachnospira</taxon>
    </lineage>
</organism>
<protein>
    <submittedName>
        <fullName evidence="3">Uncharacterized protein</fullName>
    </submittedName>
</protein>
<keyword evidence="2" id="KW-0472">Membrane</keyword>
<dbReference type="EMBL" id="WKRD01000010">
    <property type="protein sequence ID" value="MSC58281.1"/>
    <property type="molecule type" value="Genomic_DNA"/>
</dbReference>
<feature type="coiled-coil region" evidence="1">
    <location>
        <begin position="218"/>
        <end position="245"/>
    </location>
</feature>
<feature type="transmembrane region" description="Helical" evidence="2">
    <location>
        <begin position="153"/>
        <end position="174"/>
    </location>
</feature>
<dbReference type="RefSeq" id="WP_154301225.1">
    <property type="nucleotide sequence ID" value="NZ_WKRD01000010.1"/>
</dbReference>
<keyword evidence="1" id="KW-0175">Coiled coil</keyword>
<evidence type="ECO:0000313" key="3">
    <source>
        <dbReference type="EMBL" id="MSC58281.1"/>
    </source>
</evidence>